<dbReference type="InterPro" id="IPR013187">
    <property type="entry name" value="F-box-assoc_dom_typ3"/>
</dbReference>
<dbReference type="InterPro" id="IPR036047">
    <property type="entry name" value="F-box-like_dom_sf"/>
</dbReference>
<proteinExistence type="predicted"/>
<dbReference type="EMBL" id="JBANQN010000011">
    <property type="protein sequence ID" value="KAK6775298.1"/>
    <property type="molecule type" value="Genomic_DNA"/>
</dbReference>
<organism evidence="3 4">
    <name type="scientific">Solanum bulbocastanum</name>
    <name type="common">Wild potato</name>
    <dbReference type="NCBI Taxonomy" id="147425"/>
    <lineage>
        <taxon>Eukaryota</taxon>
        <taxon>Viridiplantae</taxon>
        <taxon>Streptophyta</taxon>
        <taxon>Embryophyta</taxon>
        <taxon>Tracheophyta</taxon>
        <taxon>Spermatophyta</taxon>
        <taxon>Magnoliopsida</taxon>
        <taxon>eudicotyledons</taxon>
        <taxon>Gunneridae</taxon>
        <taxon>Pentapetalae</taxon>
        <taxon>asterids</taxon>
        <taxon>lamiids</taxon>
        <taxon>Solanales</taxon>
        <taxon>Solanaceae</taxon>
        <taxon>Solanoideae</taxon>
        <taxon>Solaneae</taxon>
        <taxon>Solanum</taxon>
    </lineage>
</organism>
<evidence type="ECO:0000259" key="1">
    <source>
        <dbReference type="Pfam" id="PF00646"/>
    </source>
</evidence>
<comment type="caution">
    <text evidence="3">The sequence shown here is derived from an EMBL/GenBank/DDBJ whole genome shotgun (WGS) entry which is preliminary data.</text>
</comment>
<dbReference type="Pfam" id="PF08268">
    <property type="entry name" value="FBA_3"/>
    <property type="match status" value="1"/>
</dbReference>
<dbReference type="Pfam" id="PF00646">
    <property type="entry name" value="F-box"/>
    <property type="match status" value="1"/>
</dbReference>
<dbReference type="SUPFAM" id="SSF81383">
    <property type="entry name" value="F-box domain"/>
    <property type="match status" value="1"/>
</dbReference>
<dbReference type="NCBIfam" id="TIGR01640">
    <property type="entry name" value="F_box_assoc_1"/>
    <property type="match status" value="1"/>
</dbReference>
<dbReference type="InterPro" id="IPR001810">
    <property type="entry name" value="F-box_dom"/>
</dbReference>
<protein>
    <recommendedName>
        <fullName evidence="5">F-box domain-containing protein</fullName>
    </recommendedName>
</protein>
<feature type="domain" description="F-box associated beta-propeller type 3" evidence="2">
    <location>
        <begin position="87"/>
        <end position="356"/>
    </location>
</feature>
<dbReference type="AlphaFoldDB" id="A0AAN8SZX3"/>
<feature type="domain" description="F-box" evidence="1">
    <location>
        <begin position="8"/>
        <end position="41"/>
    </location>
</feature>
<keyword evidence="4" id="KW-1185">Reference proteome</keyword>
<evidence type="ECO:0000313" key="3">
    <source>
        <dbReference type="EMBL" id="KAK6775298.1"/>
    </source>
</evidence>
<gene>
    <name evidence="3" type="ORF">RDI58_026299</name>
</gene>
<evidence type="ECO:0008006" key="5">
    <source>
        <dbReference type="Google" id="ProtNLM"/>
    </source>
</evidence>
<evidence type="ECO:0000259" key="2">
    <source>
        <dbReference type="Pfam" id="PF08268"/>
    </source>
</evidence>
<dbReference type="InterPro" id="IPR017451">
    <property type="entry name" value="F-box-assoc_interact_dom"/>
</dbReference>
<reference evidence="3 4" key="1">
    <citation type="submission" date="2024-02" db="EMBL/GenBank/DDBJ databases">
        <title>de novo genome assembly of Solanum bulbocastanum strain 11H21.</title>
        <authorList>
            <person name="Hosaka A.J."/>
        </authorList>
    </citation>
    <scope>NUCLEOTIDE SEQUENCE [LARGE SCALE GENOMIC DNA]</scope>
    <source>
        <tissue evidence="3">Young leaves</tissue>
    </source>
</reference>
<evidence type="ECO:0000313" key="4">
    <source>
        <dbReference type="Proteomes" id="UP001371456"/>
    </source>
</evidence>
<dbReference type="PANTHER" id="PTHR31111">
    <property type="entry name" value="BNAA05G37150D PROTEIN-RELATED"/>
    <property type="match status" value="1"/>
</dbReference>
<dbReference type="Proteomes" id="UP001371456">
    <property type="component" value="Unassembled WGS sequence"/>
</dbReference>
<dbReference type="PANTHER" id="PTHR31111:SF138">
    <property type="entry name" value="F-BOX ASSOCIATED DOMAIN-CONTAINING PROTEIN"/>
    <property type="match status" value="1"/>
</dbReference>
<name>A0AAN8SZX3_SOLBU</name>
<sequence length="430" mass="49451">MRIAEGSVIEILLRLPLKSLYVCKCVSKRWCSIISDIEKHHHARNLGIFISNFGCSSFNYLFQSRLTLHNNTSPPPFIKQLVGSADEIGFTQVINGLFCMYTPAGRTGVLTLCNCYTSETRNIPLPRFSRWTRKIQFYFGFDLWGNYKLLSLGFLSDHVIYQEVLTLGGMNKLYDDIIPTCSWMNMFRPDFIPDSDVMCKPSFCINGILYWLIQFKDMNNRKILAFNLLRGRFYYISLPAQMVVAAAKMVNFKGRLTVGCLEADDSGSSCKSNILNLWGLNKRHRWNKHSINLPEELVRCNRNMWCSFGNLPTGEILLTNPKANDNDDSSFIPIYSYHHSTRKFQRFVVGKFTPCMLEKSCVQISCVELNSSCHSSSLEALLLKQPISALLSFEEEEMSLEEEEMTLEEEKMTRGIKYFRTPKIIKSLFS</sequence>
<accession>A0AAN8SZX3</accession>